<comment type="caution">
    <text evidence="5">The sequence shown here is derived from an EMBL/GenBank/DDBJ whole genome shotgun (WGS) entry which is preliminary data.</text>
</comment>
<keyword evidence="6" id="KW-1185">Reference proteome</keyword>
<dbReference type="OrthoDB" id="1493636at2"/>
<sequence>MKKINTFGIQFVIRKHRIKDDKAPIYARVTVNRERAEISIKKRIHVDNWNNGRGMAKGKSPEISKLNSYLEQIRSQLTECYQELVINKEVVSPEAIKNKFLGVEDSGETLKGLVDYHNTGMDSNLRWGTLKNYKTTEKYIEKFLKQKFKRNDIFLVELNYKFITDFEHFLRKYQPEDHHLPMGNNTVMKHIERLRKMTNLAVRLGWLDKDPFVAYRLSFKRVEREFLTQLELDTIKKKQFKIERLQYVKDLFVFACYTGLSYIDVMNLKPNNIRIGINRMTWIITQREKTTTPVRIPLLSQAQVLIDKYKDHPRSVNKGTIFPNISNQKLNSYLKEIADVCEIDKNLTFHVARHTFATTVTLTNGVPIESVSKMLGHTDLKTTQIYAKVVEKKISDDMAILEKKLSGKKSQKKKSK</sequence>
<dbReference type="PANTHER" id="PTHR30349:SF64">
    <property type="entry name" value="PROPHAGE INTEGRASE INTD-RELATED"/>
    <property type="match status" value="1"/>
</dbReference>
<reference evidence="5 6" key="1">
    <citation type="submission" date="2014-09" db="EMBL/GenBank/DDBJ databases">
        <title>Draft Genome Sequence of Draconibacterium sp. JN14CK-3.</title>
        <authorList>
            <person name="Dong C."/>
            <person name="Lai Q."/>
            <person name="Shao Z."/>
        </authorList>
    </citation>
    <scope>NUCLEOTIDE SEQUENCE [LARGE SCALE GENOMIC DNA]</scope>
    <source>
        <strain evidence="5 6">JN14CK-3</strain>
    </source>
</reference>
<dbReference type="InterPro" id="IPR035386">
    <property type="entry name" value="Arm-DNA-bind_5"/>
</dbReference>
<dbReference type="InterPro" id="IPR010998">
    <property type="entry name" value="Integrase_recombinase_N"/>
</dbReference>
<dbReference type="PATRIC" id="fig|1544798.3.peg.4939"/>
<dbReference type="Proteomes" id="UP000032544">
    <property type="component" value="Unassembled WGS sequence"/>
</dbReference>
<gene>
    <name evidence="5" type="ORF">LH29_23750</name>
</gene>
<dbReference type="SUPFAM" id="SSF56349">
    <property type="entry name" value="DNA breaking-rejoining enzymes"/>
    <property type="match status" value="1"/>
</dbReference>
<dbReference type="InterPro" id="IPR050090">
    <property type="entry name" value="Tyrosine_recombinase_XerCD"/>
</dbReference>
<dbReference type="GO" id="GO:0006310">
    <property type="term" value="P:DNA recombination"/>
    <property type="evidence" value="ECO:0007669"/>
    <property type="project" value="UniProtKB-KW"/>
</dbReference>
<dbReference type="CDD" id="cd01185">
    <property type="entry name" value="INTN1_C_like"/>
    <property type="match status" value="1"/>
</dbReference>
<dbReference type="STRING" id="1544798.LH29_23750"/>
<evidence type="ECO:0000313" key="6">
    <source>
        <dbReference type="Proteomes" id="UP000032544"/>
    </source>
</evidence>
<dbReference type="Gene3D" id="1.10.150.130">
    <property type="match status" value="1"/>
</dbReference>
<dbReference type="Gene3D" id="1.10.443.10">
    <property type="entry name" value="Intergrase catalytic core"/>
    <property type="match status" value="1"/>
</dbReference>
<dbReference type="PANTHER" id="PTHR30349">
    <property type="entry name" value="PHAGE INTEGRASE-RELATED"/>
    <property type="match status" value="1"/>
</dbReference>
<evidence type="ECO:0000259" key="4">
    <source>
        <dbReference type="PROSITE" id="PS51898"/>
    </source>
</evidence>
<dbReference type="RefSeq" id="WP_045033634.1">
    <property type="nucleotide sequence ID" value="NZ_JRHC01000009.1"/>
</dbReference>
<dbReference type="Pfam" id="PF00589">
    <property type="entry name" value="Phage_integrase"/>
    <property type="match status" value="1"/>
</dbReference>
<name>A0A0D8J5G7_9BACT</name>
<evidence type="ECO:0000256" key="2">
    <source>
        <dbReference type="ARBA" id="ARBA00023125"/>
    </source>
</evidence>
<dbReference type="EMBL" id="JRHC01000009">
    <property type="protein sequence ID" value="KJF41746.1"/>
    <property type="molecule type" value="Genomic_DNA"/>
</dbReference>
<dbReference type="GO" id="GO:0003677">
    <property type="term" value="F:DNA binding"/>
    <property type="evidence" value="ECO:0007669"/>
    <property type="project" value="UniProtKB-KW"/>
</dbReference>
<dbReference type="Pfam" id="PF17293">
    <property type="entry name" value="Arm-DNA-bind_5"/>
    <property type="match status" value="1"/>
</dbReference>
<organism evidence="5 6">
    <name type="scientific">Draconibacterium sediminis</name>
    <dbReference type="NCBI Taxonomy" id="1544798"/>
    <lineage>
        <taxon>Bacteria</taxon>
        <taxon>Pseudomonadati</taxon>
        <taxon>Bacteroidota</taxon>
        <taxon>Bacteroidia</taxon>
        <taxon>Marinilabiliales</taxon>
        <taxon>Prolixibacteraceae</taxon>
        <taxon>Draconibacterium</taxon>
    </lineage>
</organism>
<evidence type="ECO:0000256" key="3">
    <source>
        <dbReference type="ARBA" id="ARBA00023172"/>
    </source>
</evidence>
<dbReference type="Pfam" id="PF13102">
    <property type="entry name" value="Phage_int_SAM_5"/>
    <property type="match status" value="1"/>
</dbReference>
<evidence type="ECO:0000256" key="1">
    <source>
        <dbReference type="ARBA" id="ARBA00008857"/>
    </source>
</evidence>
<accession>A0A0D8J5G7</accession>
<comment type="similarity">
    <text evidence="1">Belongs to the 'phage' integrase family.</text>
</comment>
<feature type="domain" description="Tyr recombinase" evidence="4">
    <location>
        <begin position="222"/>
        <end position="399"/>
    </location>
</feature>
<dbReference type="GO" id="GO:0015074">
    <property type="term" value="P:DNA integration"/>
    <property type="evidence" value="ECO:0007669"/>
    <property type="project" value="InterPro"/>
</dbReference>
<dbReference type="InterPro" id="IPR025269">
    <property type="entry name" value="SAM-like_dom"/>
</dbReference>
<dbReference type="PROSITE" id="PS51898">
    <property type="entry name" value="TYR_RECOMBINASE"/>
    <property type="match status" value="1"/>
</dbReference>
<keyword evidence="2" id="KW-0238">DNA-binding</keyword>
<keyword evidence="3" id="KW-0233">DNA recombination</keyword>
<protein>
    <submittedName>
        <fullName evidence="5">Integrase</fullName>
    </submittedName>
</protein>
<dbReference type="AlphaFoldDB" id="A0A0D8J5G7"/>
<dbReference type="InterPro" id="IPR011010">
    <property type="entry name" value="DNA_brk_join_enz"/>
</dbReference>
<evidence type="ECO:0000313" key="5">
    <source>
        <dbReference type="EMBL" id="KJF41746.1"/>
    </source>
</evidence>
<dbReference type="InterPro" id="IPR002104">
    <property type="entry name" value="Integrase_catalytic"/>
</dbReference>
<proteinExistence type="inferred from homology"/>
<dbReference type="InterPro" id="IPR013762">
    <property type="entry name" value="Integrase-like_cat_sf"/>
</dbReference>